<dbReference type="SUPFAM" id="SSF53187">
    <property type="entry name" value="Zn-dependent exopeptidases"/>
    <property type="match status" value="1"/>
</dbReference>
<dbReference type="Gene3D" id="3.50.30.30">
    <property type="match status" value="1"/>
</dbReference>
<feature type="domain" description="Peptidase M28" evidence="1">
    <location>
        <begin position="276"/>
        <end position="486"/>
    </location>
</feature>
<gene>
    <name evidence="2" type="ORF">QQ008_27105</name>
</gene>
<evidence type="ECO:0000313" key="2">
    <source>
        <dbReference type="EMBL" id="MDN5205087.1"/>
    </source>
</evidence>
<dbReference type="PANTHER" id="PTHR12147">
    <property type="entry name" value="METALLOPEPTIDASE M28 FAMILY MEMBER"/>
    <property type="match status" value="1"/>
</dbReference>
<reference evidence="2" key="1">
    <citation type="submission" date="2023-06" db="EMBL/GenBank/DDBJ databases">
        <title>Genomic of Parafulvivirga corallium.</title>
        <authorList>
            <person name="Wang G."/>
        </authorList>
    </citation>
    <scope>NUCLEOTIDE SEQUENCE</scope>
    <source>
        <strain evidence="2">BMA10</strain>
    </source>
</reference>
<dbReference type="Gene3D" id="3.40.630.10">
    <property type="entry name" value="Zn peptidases"/>
    <property type="match status" value="1"/>
</dbReference>
<proteinExistence type="predicted"/>
<dbReference type="RefSeq" id="WP_346755109.1">
    <property type="nucleotide sequence ID" value="NZ_JAUJEA010000015.1"/>
</dbReference>
<protein>
    <submittedName>
        <fullName evidence="2">M28 family peptidase</fullName>
    </submittedName>
</protein>
<dbReference type="EMBL" id="JAUJEA010000015">
    <property type="protein sequence ID" value="MDN5205087.1"/>
    <property type="molecule type" value="Genomic_DNA"/>
</dbReference>
<organism evidence="2 3">
    <name type="scientific">Splendidivirga corallicola</name>
    <dbReference type="NCBI Taxonomy" id="3051826"/>
    <lineage>
        <taxon>Bacteria</taxon>
        <taxon>Pseudomonadati</taxon>
        <taxon>Bacteroidota</taxon>
        <taxon>Cytophagia</taxon>
        <taxon>Cytophagales</taxon>
        <taxon>Splendidivirgaceae</taxon>
        <taxon>Splendidivirga</taxon>
    </lineage>
</organism>
<dbReference type="Pfam" id="PF04389">
    <property type="entry name" value="Peptidase_M28"/>
    <property type="match status" value="1"/>
</dbReference>
<name>A0ABT8KWC8_9BACT</name>
<keyword evidence="3" id="KW-1185">Reference proteome</keyword>
<sequence length="512" mass="57337">MRKSLIGLVMAFCFFQAYSQEDPSLKYAESITTEDLKDYLSILASDALEGRETGKRGQKMAAALIETHFKELGLLPIVPNGSEKSYFQKVPLEYSKPGEIYVKVNGVQKNNFEDIVYYGSKETSGEELLDVVFGGEGSDEELAQIDINGKAVVVYNKGGFQAWRNLRQKVQDKGAKAFFLVNTDSIEAFKDLAKQFKGFIGRGSLRLPSKKQNNQSIGVTFIAPELAAEIFGTKAAKLQKALEESKGGKHGAIKKIKAGKVAYKASRETKTIISENVLGFLEGTDKKDEVVIVTAHYDHIGRNGDQINNGADDDGSGTSSVMELAEAFAMAKKEGKGPRRSMLFMTVTGEEKGLLGSQYYVENPILPLKSTVVNLNIDMVGRVDPDHKENPNYVYLVGSNRLSTELHVISEKVNETYSNLDLDYTYNDEKHPDRIYYRSDHWNFAKNDIPIIFYFNGTHEDYHRPTDTVDKIEFDILQKRAKLVFHTAWVLANRDDRPSVDKLQDTKLEGDK</sequence>
<comment type="caution">
    <text evidence="2">The sequence shown here is derived from an EMBL/GenBank/DDBJ whole genome shotgun (WGS) entry which is preliminary data.</text>
</comment>
<dbReference type="PANTHER" id="PTHR12147:SF26">
    <property type="entry name" value="PEPTIDASE M28 DOMAIN-CONTAINING PROTEIN"/>
    <property type="match status" value="1"/>
</dbReference>
<dbReference type="InterPro" id="IPR045175">
    <property type="entry name" value="M28_fam"/>
</dbReference>
<accession>A0ABT8KWC8</accession>
<dbReference type="InterPro" id="IPR007484">
    <property type="entry name" value="Peptidase_M28"/>
</dbReference>
<evidence type="ECO:0000313" key="3">
    <source>
        <dbReference type="Proteomes" id="UP001172082"/>
    </source>
</evidence>
<evidence type="ECO:0000259" key="1">
    <source>
        <dbReference type="Pfam" id="PF04389"/>
    </source>
</evidence>
<dbReference type="Proteomes" id="UP001172082">
    <property type="component" value="Unassembled WGS sequence"/>
</dbReference>